<dbReference type="EMBL" id="CP034550">
    <property type="protein sequence ID" value="QFZ19739.1"/>
    <property type="molecule type" value="Genomic_DNA"/>
</dbReference>
<reference evidence="3" key="1">
    <citation type="journal article" date="2021" name="Curr. Microbiol.">
        <title>Complete genome of nocamycin-producing strain Saccharothrix syringae NRRL B-16468 reveals the biosynthetic potential for secondary metabolites.</title>
        <authorList>
            <person name="Mo X."/>
            <person name="Yang S."/>
        </authorList>
    </citation>
    <scope>NUCLEOTIDE SEQUENCE [LARGE SCALE GENOMIC DNA]</scope>
    <source>
        <strain evidence="3">ATCC 51364 / DSM 43886 / JCM 6844 / KCTC 9398 / NBRC 14523 / NRRL B-16468 / INA 2240</strain>
    </source>
</reference>
<protein>
    <recommendedName>
        <fullName evidence="4">PE domain-containing protein</fullName>
    </recommendedName>
</protein>
<evidence type="ECO:0000313" key="2">
    <source>
        <dbReference type="EMBL" id="QFZ19739.1"/>
    </source>
</evidence>
<accession>A0A5Q0H0P0</accession>
<keyword evidence="1" id="KW-0175">Coiled coil</keyword>
<gene>
    <name evidence="2" type="ORF">EKG83_21950</name>
</gene>
<feature type="coiled-coil region" evidence="1">
    <location>
        <begin position="62"/>
        <end position="89"/>
    </location>
</feature>
<evidence type="ECO:0000256" key="1">
    <source>
        <dbReference type="SAM" id="Coils"/>
    </source>
</evidence>
<dbReference type="Proteomes" id="UP000325787">
    <property type="component" value="Chromosome"/>
</dbReference>
<dbReference type="AlphaFoldDB" id="A0A5Q0H0P0"/>
<evidence type="ECO:0000313" key="3">
    <source>
        <dbReference type="Proteomes" id="UP000325787"/>
    </source>
</evidence>
<keyword evidence="3" id="KW-1185">Reference proteome</keyword>
<sequence length="99" mass="11136">MSDIQLTIDDLHGMLDSHRSLHDDLTETNEQSRLLAQVRPPMPDPATTSFVTAACQAGRAYLDSVETTRQELQTRIAELRASIEQYRKTEQATTDTFKG</sequence>
<proteinExistence type="predicted"/>
<evidence type="ECO:0008006" key="4">
    <source>
        <dbReference type="Google" id="ProtNLM"/>
    </source>
</evidence>
<name>A0A5Q0H0P0_SACSY</name>
<organism evidence="2 3">
    <name type="scientific">Saccharothrix syringae</name>
    <name type="common">Nocardiopsis syringae</name>
    <dbReference type="NCBI Taxonomy" id="103733"/>
    <lineage>
        <taxon>Bacteria</taxon>
        <taxon>Bacillati</taxon>
        <taxon>Actinomycetota</taxon>
        <taxon>Actinomycetes</taxon>
        <taxon>Pseudonocardiales</taxon>
        <taxon>Pseudonocardiaceae</taxon>
        <taxon>Saccharothrix</taxon>
    </lineage>
</organism>
<dbReference type="RefSeq" id="WP_153278294.1">
    <property type="nucleotide sequence ID" value="NZ_CP034550.1"/>
</dbReference>
<dbReference type="KEGG" id="ssyi:EKG83_21950"/>